<gene>
    <name evidence="2" type="ORF">HF325_002888</name>
</gene>
<organism evidence="2 3">
    <name type="scientific">Metschnikowia pulcherrima</name>
    <dbReference type="NCBI Taxonomy" id="27326"/>
    <lineage>
        <taxon>Eukaryota</taxon>
        <taxon>Fungi</taxon>
        <taxon>Dikarya</taxon>
        <taxon>Ascomycota</taxon>
        <taxon>Saccharomycotina</taxon>
        <taxon>Pichiomycetes</taxon>
        <taxon>Metschnikowiaceae</taxon>
        <taxon>Metschnikowia</taxon>
    </lineage>
</organism>
<keyword evidence="3" id="KW-1185">Reference proteome</keyword>
<proteinExistence type="predicted"/>
<reference evidence="2" key="1">
    <citation type="submission" date="2020-10" db="EMBL/GenBank/DDBJ databases">
        <title>The Whole-Genome Sequence of Metschnikowia persimmonesis, a Novel Endophytic Yeast Species Isolated from Medicinal Plant Diospyros kaki Thumb.</title>
        <authorList>
            <person name="Rahmat E."/>
            <person name="Kang Y."/>
        </authorList>
    </citation>
    <scope>NUCLEOTIDE SEQUENCE</scope>
    <source>
        <strain evidence="2">KIOM G15050</strain>
    </source>
</reference>
<evidence type="ECO:0000256" key="1">
    <source>
        <dbReference type="SAM" id="MobiDB-lite"/>
    </source>
</evidence>
<name>A0A8H7GRB8_9ASCO</name>
<dbReference type="OrthoDB" id="3993941at2759"/>
<protein>
    <submittedName>
        <fullName evidence="2">Uncharacterized protein</fullName>
    </submittedName>
</protein>
<dbReference type="AlphaFoldDB" id="A0A8H7GRB8"/>
<dbReference type="EMBL" id="JACBPP010000004">
    <property type="protein sequence ID" value="KAF8001923.1"/>
    <property type="molecule type" value="Genomic_DNA"/>
</dbReference>
<sequence>MGAQPFELPSEELQNNQARDSKKDSSAYNRGFAKGSEQLNAVKNKLSHLLLRVVPLPQKSSKDSAAFKHLSDSLNTITQKLDLRPVLDMLVLKRAALEDLVLQTARTAEKYHKIGLKWSELSHTLETKEELLLQLLSQSLNMTEAERVLQQIYTYLRATLEEISNQSYPQTENKEDYLRLLISQELLTAAIALDQISNQDSHVSAVRSSNGFLTRSAKGKPRDLRYSITSISSHKAIPEIESISLATRPTRKTTKYPSSSAEKNTKYE</sequence>
<dbReference type="Proteomes" id="UP000649328">
    <property type="component" value="Unassembled WGS sequence"/>
</dbReference>
<evidence type="ECO:0000313" key="2">
    <source>
        <dbReference type="EMBL" id="KAF8001923.1"/>
    </source>
</evidence>
<feature type="region of interest" description="Disordered" evidence="1">
    <location>
        <begin position="242"/>
        <end position="268"/>
    </location>
</feature>
<evidence type="ECO:0000313" key="3">
    <source>
        <dbReference type="Proteomes" id="UP000649328"/>
    </source>
</evidence>
<comment type="caution">
    <text evidence="2">The sequence shown here is derived from an EMBL/GenBank/DDBJ whole genome shotgun (WGS) entry which is preliminary data.</text>
</comment>
<accession>A0A8H7GRB8</accession>
<feature type="region of interest" description="Disordered" evidence="1">
    <location>
        <begin position="1"/>
        <end position="30"/>
    </location>
</feature>